<dbReference type="RefSeq" id="XP_030766447.1">
    <property type="nucleotide sequence ID" value="XM_030910587.1"/>
</dbReference>
<evidence type="ECO:0000256" key="5">
    <source>
        <dbReference type="ARBA" id="ARBA00022989"/>
    </source>
</evidence>
<dbReference type="RefSeq" id="XP_030766445.1">
    <property type="nucleotide sequence ID" value="XM_030910585.1"/>
</dbReference>
<dbReference type="Pfam" id="PF01733">
    <property type="entry name" value="Nucleoside_tran"/>
    <property type="match status" value="1"/>
</dbReference>
<evidence type="ECO:0000256" key="4">
    <source>
        <dbReference type="ARBA" id="ARBA00022692"/>
    </source>
</evidence>
<reference evidence="10 11" key="1">
    <citation type="submission" date="2025-04" db="UniProtKB">
        <authorList>
            <consortium name="RefSeq"/>
        </authorList>
    </citation>
    <scope>IDENTIFICATION</scope>
    <source>
        <tissue evidence="10 11">Gonads</tissue>
    </source>
</reference>
<dbReference type="PIRSF" id="PIRSF016379">
    <property type="entry name" value="ENT"/>
    <property type="match status" value="1"/>
</dbReference>
<evidence type="ECO:0000256" key="6">
    <source>
        <dbReference type="ARBA" id="ARBA00023136"/>
    </source>
</evidence>
<keyword evidence="5 8" id="KW-1133">Transmembrane helix</keyword>
<sequence>MASSINTVPLLQEDDSDNENPESLALGDNIPLYKPLEPKDKFYTVYFIFYLLGIVTILPWNFYITANDYWMYKFRDIHRTNVTTASEVTNKTQLQAEFTSYINAASAIPNLLFLILNTAISHRVSLNKRILGSLIFMFLFMIETLVFVLIDTDEWQYMFFLITLLTVVLLNICSAIMSGSLFGVVGNFSPIYITATIGGQALGGIFAAIAEIISLAIGASSTHSALVYFIIGNITIAFAILCYIVLIKTVFFKYHVEDKILNISDFSSSSTVLDISHKIILRKIWVHGVSMFSVFAITLSVYPAVTVLIDSEGKGHGNRWNDVYFVPTIAYLLFSIGDYLGRLIAGRFQKPKNESIFLILSLSRFIFIPLMMLCNAHPRRYWAVVFDKDYQYILILFMCALSNGYLANLTAILAPRKVDDFEKEVASSMMTVFMGIGLAAGSIISLFMVKLL</sequence>
<dbReference type="GO" id="GO:0005886">
    <property type="term" value="C:plasma membrane"/>
    <property type="evidence" value="ECO:0007669"/>
    <property type="project" value="TreeGrafter"/>
</dbReference>
<keyword evidence="3" id="KW-0813">Transport</keyword>
<feature type="transmembrane region" description="Helical" evidence="8">
    <location>
        <begin position="390"/>
        <end position="413"/>
    </location>
</feature>
<feature type="transmembrane region" description="Helical" evidence="8">
    <location>
        <begin position="156"/>
        <end position="185"/>
    </location>
</feature>
<protein>
    <submittedName>
        <fullName evidence="10">Equilibrative nucleoside transporter 1-like isoform X1</fullName>
    </submittedName>
    <submittedName>
        <fullName evidence="11">Equilibrative nucleoside transporter 1-like isoform X2</fullName>
    </submittedName>
    <submittedName>
        <fullName evidence="12">Equilibrative nucleoside transporter 1-like isoform X3</fullName>
    </submittedName>
</protein>
<dbReference type="RefSeq" id="XP_030766446.1">
    <property type="nucleotide sequence ID" value="XM_030910586.1"/>
</dbReference>
<keyword evidence="9" id="KW-1185">Reference proteome</keyword>
<dbReference type="Proteomes" id="UP000504635">
    <property type="component" value="Unplaced"/>
</dbReference>
<evidence type="ECO:0000256" key="3">
    <source>
        <dbReference type="ARBA" id="ARBA00022448"/>
    </source>
</evidence>
<evidence type="ECO:0000256" key="2">
    <source>
        <dbReference type="ARBA" id="ARBA00007965"/>
    </source>
</evidence>
<dbReference type="OrthoDB" id="46396at2759"/>
<dbReference type="GO" id="GO:0005337">
    <property type="term" value="F:nucleoside transmembrane transporter activity"/>
    <property type="evidence" value="ECO:0007669"/>
    <property type="project" value="InterPro"/>
</dbReference>
<feature type="transmembrane region" description="Helical" evidence="8">
    <location>
        <begin position="43"/>
        <end position="64"/>
    </location>
</feature>
<evidence type="ECO:0000313" key="9">
    <source>
        <dbReference type="Proteomes" id="UP000504635"/>
    </source>
</evidence>
<feature type="transmembrane region" description="Helical" evidence="8">
    <location>
        <begin position="130"/>
        <end position="150"/>
    </location>
</feature>
<feature type="transmembrane region" description="Helical" evidence="8">
    <location>
        <begin position="197"/>
        <end position="219"/>
    </location>
</feature>
<feature type="transmembrane region" description="Helical" evidence="8">
    <location>
        <begin position="356"/>
        <end position="378"/>
    </location>
</feature>
<evidence type="ECO:0000256" key="8">
    <source>
        <dbReference type="SAM" id="Phobius"/>
    </source>
</evidence>
<proteinExistence type="inferred from homology"/>
<feature type="transmembrane region" description="Helical" evidence="8">
    <location>
        <begin position="284"/>
        <end position="304"/>
    </location>
</feature>
<organism evidence="9 11">
    <name type="scientific">Sitophilus oryzae</name>
    <name type="common">Rice weevil</name>
    <name type="synonym">Curculio oryzae</name>
    <dbReference type="NCBI Taxonomy" id="7048"/>
    <lineage>
        <taxon>Eukaryota</taxon>
        <taxon>Metazoa</taxon>
        <taxon>Ecdysozoa</taxon>
        <taxon>Arthropoda</taxon>
        <taxon>Hexapoda</taxon>
        <taxon>Insecta</taxon>
        <taxon>Pterygota</taxon>
        <taxon>Neoptera</taxon>
        <taxon>Endopterygota</taxon>
        <taxon>Coleoptera</taxon>
        <taxon>Polyphaga</taxon>
        <taxon>Cucujiformia</taxon>
        <taxon>Curculionidae</taxon>
        <taxon>Dryophthorinae</taxon>
        <taxon>Sitophilus</taxon>
    </lineage>
</organism>
<dbReference type="PRINTS" id="PR01130">
    <property type="entry name" value="DERENTRNSPRT"/>
</dbReference>
<accession>A0A6J2YT98</accession>
<comment type="subcellular location">
    <subcellularLocation>
        <location evidence="1">Membrane</location>
        <topology evidence="1">Multi-pass membrane protein</topology>
    </subcellularLocation>
</comment>
<dbReference type="InterPro" id="IPR036259">
    <property type="entry name" value="MFS_trans_sf"/>
</dbReference>
<feature type="region of interest" description="Disordered" evidence="7">
    <location>
        <begin position="1"/>
        <end position="20"/>
    </location>
</feature>
<dbReference type="AlphaFoldDB" id="A0A6J2YT98"/>
<feature type="transmembrane region" description="Helical" evidence="8">
    <location>
        <begin position="324"/>
        <end position="344"/>
    </location>
</feature>
<gene>
    <name evidence="10 11 12" type="primary">LOC115890378</name>
</gene>
<evidence type="ECO:0000313" key="10">
    <source>
        <dbReference type="RefSeq" id="XP_030766445.1"/>
    </source>
</evidence>
<evidence type="ECO:0000313" key="12">
    <source>
        <dbReference type="RefSeq" id="XP_030766447.1"/>
    </source>
</evidence>
<evidence type="ECO:0000313" key="11">
    <source>
        <dbReference type="RefSeq" id="XP_030766446.1"/>
    </source>
</evidence>
<dbReference type="PANTHER" id="PTHR10332">
    <property type="entry name" value="EQUILIBRATIVE NUCLEOSIDE TRANSPORTER"/>
    <property type="match status" value="1"/>
</dbReference>
<dbReference type="PANTHER" id="PTHR10332:SF88">
    <property type="entry name" value="EQUILIBRATIVE NUCLEOSIDE TRANSPORTER 1, ISOFORM A"/>
    <property type="match status" value="1"/>
</dbReference>
<feature type="transmembrane region" description="Helical" evidence="8">
    <location>
        <begin position="225"/>
        <end position="246"/>
    </location>
</feature>
<comment type="similarity">
    <text evidence="2">Belongs to the SLC29A/ENT transporter (TC 2.A.57) family.</text>
</comment>
<dbReference type="KEGG" id="soy:115890378"/>
<keyword evidence="4 8" id="KW-0812">Transmembrane</keyword>
<keyword evidence="6 8" id="KW-0472">Membrane</keyword>
<evidence type="ECO:0000256" key="7">
    <source>
        <dbReference type="SAM" id="MobiDB-lite"/>
    </source>
</evidence>
<dbReference type="GeneID" id="115890378"/>
<dbReference type="InterPro" id="IPR002259">
    <property type="entry name" value="Eqnu_transpt"/>
</dbReference>
<dbReference type="SUPFAM" id="SSF103473">
    <property type="entry name" value="MFS general substrate transporter"/>
    <property type="match status" value="1"/>
</dbReference>
<name>A0A6J2YT98_SITOR</name>
<feature type="transmembrane region" description="Helical" evidence="8">
    <location>
        <begin position="425"/>
        <end position="449"/>
    </location>
</feature>
<evidence type="ECO:0000256" key="1">
    <source>
        <dbReference type="ARBA" id="ARBA00004141"/>
    </source>
</evidence>